<proteinExistence type="predicted"/>
<evidence type="ECO:0000313" key="2">
    <source>
        <dbReference type="Proteomes" id="UP000219338"/>
    </source>
</evidence>
<dbReference type="AlphaFoldDB" id="A0A284S0J2"/>
<dbReference type="Proteomes" id="UP000219338">
    <property type="component" value="Unassembled WGS sequence"/>
</dbReference>
<evidence type="ECO:0000313" key="1">
    <source>
        <dbReference type="EMBL" id="SJL14497.1"/>
    </source>
</evidence>
<organism evidence="1 2">
    <name type="scientific">Armillaria ostoyae</name>
    <name type="common">Armillaria root rot fungus</name>
    <dbReference type="NCBI Taxonomy" id="47428"/>
    <lineage>
        <taxon>Eukaryota</taxon>
        <taxon>Fungi</taxon>
        <taxon>Dikarya</taxon>
        <taxon>Basidiomycota</taxon>
        <taxon>Agaricomycotina</taxon>
        <taxon>Agaricomycetes</taxon>
        <taxon>Agaricomycetidae</taxon>
        <taxon>Agaricales</taxon>
        <taxon>Marasmiineae</taxon>
        <taxon>Physalacriaceae</taxon>
        <taxon>Armillaria</taxon>
    </lineage>
</organism>
<protein>
    <submittedName>
        <fullName evidence="1">Uncharacterized protein</fullName>
    </submittedName>
</protein>
<name>A0A284S0J2_ARMOS</name>
<dbReference type="OrthoDB" id="2104739at2759"/>
<dbReference type="EMBL" id="FUEG01000024">
    <property type="protein sequence ID" value="SJL14497.1"/>
    <property type="molecule type" value="Genomic_DNA"/>
</dbReference>
<accession>A0A284S0J2</accession>
<sequence>MLPAALALPPVETTNGLNENDITAYNVCLEFEKSAQADSVALIHARILGYLIIHSPSGNARHKVVKVMHSCAQDHAKLFQLGQAFMYHFIRPFKKSNGEHPTPQILLHLSC</sequence>
<reference evidence="2" key="1">
    <citation type="journal article" date="2017" name="Nat. Ecol. Evol.">
        <title>Genome expansion and lineage-specific genetic innovations in the forest pathogenic fungi Armillaria.</title>
        <authorList>
            <person name="Sipos G."/>
            <person name="Prasanna A.N."/>
            <person name="Walter M.C."/>
            <person name="O'Connor E."/>
            <person name="Balint B."/>
            <person name="Krizsan K."/>
            <person name="Kiss B."/>
            <person name="Hess J."/>
            <person name="Varga T."/>
            <person name="Slot J."/>
            <person name="Riley R."/>
            <person name="Boka B."/>
            <person name="Rigling D."/>
            <person name="Barry K."/>
            <person name="Lee J."/>
            <person name="Mihaltcheva S."/>
            <person name="LaButti K."/>
            <person name="Lipzen A."/>
            <person name="Waldron R."/>
            <person name="Moloney N.M."/>
            <person name="Sperisen C."/>
            <person name="Kredics L."/>
            <person name="Vagvoelgyi C."/>
            <person name="Patrignani A."/>
            <person name="Fitzpatrick D."/>
            <person name="Nagy I."/>
            <person name="Doyle S."/>
            <person name="Anderson J.B."/>
            <person name="Grigoriev I.V."/>
            <person name="Gueldener U."/>
            <person name="Muensterkoetter M."/>
            <person name="Nagy L.G."/>
        </authorList>
    </citation>
    <scope>NUCLEOTIDE SEQUENCE [LARGE SCALE GENOMIC DNA]</scope>
    <source>
        <strain evidence="2">C18/9</strain>
    </source>
</reference>
<dbReference type="OMA" id="HARILGY"/>
<gene>
    <name evidence="1" type="ORF">ARMOST_17957</name>
</gene>
<keyword evidence="2" id="KW-1185">Reference proteome</keyword>
<dbReference type="STRING" id="47428.A0A284S0J2"/>